<dbReference type="PROSITE" id="PS50280">
    <property type="entry name" value="SET"/>
    <property type="match status" value="1"/>
</dbReference>
<dbReference type="SUPFAM" id="SSF82199">
    <property type="entry name" value="SET domain"/>
    <property type="match status" value="1"/>
</dbReference>
<evidence type="ECO:0000313" key="3">
    <source>
        <dbReference type="Proteomes" id="UP000738325"/>
    </source>
</evidence>
<comment type="caution">
    <text evidence="2">The sequence shown here is derived from an EMBL/GenBank/DDBJ whole genome shotgun (WGS) entry which is preliminary data.</text>
</comment>
<sequence>MSPSTIEVASSPSELPGYSVSSDLAQFPVKVMLLPNRGRSYIATRTIGPQELIFVAEPYGTTVCDPWLNSGVCHYCWTTTQDRTTQVRLPKADKKGGRTPDTVMVFCDNTCLQRFGPDIAEAICKVEHNVRRTWSHHGAHLWRYETTLTPKSSTNAAATDPLAGTVRTAHGSTPYSALVLQAMSIAATQEALLKLSDQDLSNFLNCVWDALDGLVEQQESHIKAQTASVESSVAQQQNTRKQCQELYPKLASHLLKGNNNATVASRISDDDCEIARLITEVIYRRQLDPRETSRDDLCASTEPSAASIIQNERVNFADYRAMQSNELVLLRQQLLLDMTEQDPVHGRDQITKDFLEAAESHSQFMVQWRQLLSILPTHLLGCFYLYLRLRDAYLLQFVEEAFLDSPSRSLAAPAIDNTLFRTILFGEVANSFGIRDSSDELLGFAVFPRACFFNHSCRPNVEKRRRQGNKAREMEYWSTRVIEAGEECCISYGDISKGRVERQQRLEDMYFFQCSCVRCLEDEAIGQE</sequence>
<protein>
    <recommendedName>
        <fullName evidence="1">SET domain-containing protein</fullName>
    </recommendedName>
</protein>
<feature type="domain" description="SET" evidence="1">
    <location>
        <begin position="27"/>
        <end position="493"/>
    </location>
</feature>
<dbReference type="AlphaFoldDB" id="A0A9P6RVF7"/>
<dbReference type="InterPro" id="IPR046341">
    <property type="entry name" value="SET_dom_sf"/>
</dbReference>
<dbReference type="CDD" id="cd20071">
    <property type="entry name" value="SET_SMYD"/>
    <property type="match status" value="1"/>
</dbReference>
<accession>A0A9P6RVF7</accession>
<dbReference type="Gene3D" id="2.170.270.10">
    <property type="entry name" value="SET domain"/>
    <property type="match status" value="1"/>
</dbReference>
<dbReference type="EMBL" id="JAAAIP010000063">
    <property type="protein sequence ID" value="KAG0327160.1"/>
    <property type="molecule type" value="Genomic_DNA"/>
</dbReference>
<reference evidence="2" key="1">
    <citation type="journal article" date="2020" name="Fungal Divers.">
        <title>Resolving the Mortierellaceae phylogeny through synthesis of multi-gene phylogenetics and phylogenomics.</title>
        <authorList>
            <person name="Vandepol N."/>
            <person name="Liber J."/>
            <person name="Desiro A."/>
            <person name="Na H."/>
            <person name="Kennedy M."/>
            <person name="Barry K."/>
            <person name="Grigoriev I.V."/>
            <person name="Miller A.N."/>
            <person name="O'Donnell K."/>
            <person name="Stajich J.E."/>
            <person name="Bonito G."/>
        </authorList>
    </citation>
    <scope>NUCLEOTIDE SEQUENCE</scope>
    <source>
        <strain evidence="2">REB-010B</strain>
    </source>
</reference>
<dbReference type="Pfam" id="PF00856">
    <property type="entry name" value="SET"/>
    <property type="match status" value="1"/>
</dbReference>
<name>A0A9P6RVF7_9FUNG</name>
<organism evidence="2 3">
    <name type="scientific">Dissophora globulifera</name>
    <dbReference type="NCBI Taxonomy" id="979702"/>
    <lineage>
        <taxon>Eukaryota</taxon>
        <taxon>Fungi</taxon>
        <taxon>Fungi incertae sedis</taxon>
        <taxon>Mucoromycota</taxon>
        <taxon>Mortierellomycotina</taxon>
        <taxon>Mortierellomycetes</taxon>
        <taxon>Mortierellales</taxon>
        <taxon>Mortierellaceae</taxon>
        <taxon>Dissophora</taxon>
    </lineage>
</organism>
<dbReference type="OrthoDB" id="1028014at2759"/>
<evidence type="ECO:0000313" key="2">
    <source>
        <dbReference type="EMBL" id="KAG0327160.1"/>
    </source>
</evidence>
<dbReference type="InterPro" id="IPR050869">
    <property type="entry name" value="H3K4_H4K5_MeTrfase"/>
</dbReference>
<dbReference type="Proteomes" id="UP000738325">
    <property type="component" value="Unassembled WGS sequence"/>
</dbReference>
<gene>
    <name evidence="2" type="ORF">BGZ99_008250</name>
</gene>
<evidence type="ECO:0000259" key="1">
    <source>
        <dbReference type="PROSITE" id="PS50280"/>
    </source>
</evidence>
<dbReference type="PANTHER" id="PTHR12197:SF294">
    <property type="entry name" value="POTENTIAL PROTEIN LYSINE METHYLTRANSFERASE SET6"/>
    <property type="match status" value="1"/>
</dbReference>
<proteinExistence type="predicted"/>
<keyword evidence="3" id="KW-1185">Reference proteome</keyword>
<dbReference type="PANTHER" id="PTHR12197">
    <property type="entry name" value="HISTONE-LYSINE N-METHYLTRANSFERASE SMYD"/>
    <property type="match status" value="1"/>
</dbReference>
<dbReference type="InterPro" id="IPR001214">
    <property type="entry name" value="SET_dom"/>
</dbReference>